<sequence>MKEIKLYIGIIAVLLTTMLTACSDSMVDNDPSTTSETEEGYYKASFRIAIPSFEENATRSTVFLNEGIRNKEAMKLFCFDNKGQFVGLGKIQDFTAVLGFRRDNDGNYHEVDKNGNYTGSITHNPAEGVNGGGINTNGSTEPKEFSAMIPNNTSRIHLAANTDNVYKTINESDQWKWAGMHENLLMTTFETHHTEDQSVIMRYWGYICKENPEKLKEYLNPKTTKEDYIIHLIRDRAKISAEWSADAKAKNHNLVNDFKLTVVNGLAYGTLAPFDRNNLAFTPTTGDSSWKWDVDYVTPPLDGSRLKGDNTQMFNPTGVFEDANLPSAPSKVLLLHNGKYYLIYLQDKNNKPYQIKRNYEYKIIIDKLDESWGYGNHEDALKSAPVNNPWITIQQIVPGVTNGNEELKIKDGNYQFVHSGEGTQQTISFTYKGNDAASKQASAFKAIWTENLAYAEDAQPVVSSYRYDSNTQTGTGTITYNLGIVDDNWREGTIHLYDTKKHGLSINIHLYSINEVQYQVNAPANIGTKANAEAEFTFTVPANYPKELLPVTVKFASGDVIPEGCDIEYSSTRELNKTWDCWYVFKAGEAGKTYSLNLKNVHQNATGNATYYVKMDNANQGQAKEYEFTYQ</sequence>
<organism evidence="1 2">
    <name type="scientific">Segatella copri</name>
    <dbReference type="NCBI Taxonomy" id="165179"/>
    <lineage>
        <taxon>Bacteria</taxon>
        <taxon>Pseudomonadati</taxon>
        <taxon>Bacteroidota</taxon>
        <taxon>Bacteroidia</taxon>
        <taxon>Bacteroidales</taxon>
        <taxon>Prevotellaceae</taxon>
        <taxon>Segatella</taxon>
    </lineage>
</organism>
<evidence type="ECO:0000313" key="1">
    <source>
        <dbReference type="EMBL" id="MST77817.1"/>
    </source>
</evidence>
<dbReference type="Proteomes" id="UP000450161">
    <property type="component" value="Unassembled WGS sequence"/>
</dbReference>
<comment type="caution">
    <text evidence="1">The sequence shown here is derived from an EMBL/GenBank/DDBJ whole genome shotgun (WGS) entry which is preliminary data.</text>
</comment>
<dbReference type="AlphaFoldDB" id="A0A6I2TZ36"/>
<accession>A0A6I2TZ36</accession>
<evidence type="ECO:0000313" key="2">
    <source>
        <dbReference type="Proteomes" id="UP000450161"/>
    </source>
</evidence>
<reference evidence="1 2" key="1">
    <citation type="submission" date="2019-08" db="EMBL/GenBank/DDBJ databases">
        <title>In-depth cultivation of the pig gut microbiome towards novel bacterial diversity and tailored functional studies.</title>
        <authorList>
            <person name="Wylensek D."/>
            <person name="Hitch T.C.A."/>
            <person name="Clavel T."/>
        </authorList>
    </citation>
    <scope>NUCLEOTIDE SEQUENCE [LARGE SCALE GENOMIC DNA]</scope>
    <source>
        <strain evidence="1 2">LKV-178-WT-2C</strain>
    </source>
</reference>
<dbReference type="PROSITE" id="PS51257">
    <property type="entry name" value="PROKAR_LIPOPROTEIN"/>
    <property type="match status" value="1"/>
</dbReference>
<protein>
    <submittedName>
        <fullName evidence="1">Uncharacterized protein</fullName>
    </submittedName>
</protein>
<proteinExistence type="predicted"/>
<name>A0A6I2TZ36_9BACT</name>
<gene>
    <name evidence="1" type="ORF">FYJ72_09015</name>
</gene>
<dbReference type="RefSeq" id="WP_154481298.1">
    <property type="nucleotide sequence ID" value="NZ_VUNF01000016.1"/>
</dbReference>
<dbReference type="EMBL" id="VUNF01000016">
    <property type="protein sequence ID" value="MST77817.1"/>
    <property type="molecule type" value="Genomic_DNA"/>
</dbReference>